<protein>
    <recommendedName>
        <fullName evidence="1">EAL domain-containing protein</fullName>
    </recommendedName>
</protein>
<dbReference type="Pfam" id="PF00563">
    <property type="entry name" value="EAL"/>
    <property type="match status" value="1"/>
</dbReference>
<dbReference type="InterPro" id="IPR050706">
    <property type="entry name" value="Cyclic-di-GMP_PDE-like"/>
</dbReference>
<dbReference type="PANTHER" id="PTHR33121">
    <property type="entry name" value="CYCLIC DI-GMP PHOSPHODIESTERASE PDEF"/>
    <property type="match status" value="1"/>
</dbReference>
<dbReference type="AlphaFoldDB" id="A0A1Q8Q4W3"/>
<evidence type="ECO:0000313" key="3">
    <source>
        <dbReference type="Proteomes" id="UP000185568"/>
    </source>
</evidence>
<proteinExistence type="predicted"/>
<name>A0A1Q8Q4W3_9BACI</name>
<comment type="caution">
    <text evidence="2">The sequence shown here is derived from an EMBL/GenBank/DDBJ whole genome shotgun (WGS) entry which is preliminary data.</text>
</comment>
<gene>
    <name evidence="2" type="ORF">BTO30_10020</name>
</gene>
<accession>A0A1Q8Q4W3</accession>
<dbReference type="PANTHER" id="PTHR33121:SF70">
    <property type="entry name" value="SIGNALING PROTEIN YKOW"/>
    <property type="match status" value="1"/>
</dbReference>
<keyword evidence="3" id="KW-1185">Reference proteome</keyword>
<organism evidence="2 3">
    <name type="scientific">Domibacillus antri</name>
    <dbReference type="NCBI Taxonomy" id="1714264"/>
    <lineage>
        <taxon>Bacteria</taxon>
        <taxon>Bacillati</taxon>
        <taxon>Bacillota</taxon>
        <taxon>Bacilli</taxon>
        <taxon>Bacillales</taxon>
        <taxon>Bacillaceae</taxon>
        <taxon>Domibacillus</taxon>
    </lineage>
</organism>
<feature type="domain" description="EAL" evidence="1">
    <location>
        <begin position="71"/>
        <end position="324"/>
    </location>
</feature>
<sequence length="324" mass="36327">MKYECAHCGIPLRFYEPGRLFLKKDGDAAWSMFDYEHVEEADKWLKSSDAKMAGIGKKGAVLPEKAASFEEMVYLFEQKEAVELIESGELISYLQPIVDLRDDSIYGYESLLRTPANDKQISPGVLFSTAAKTGLHSKLDQRAREAAIRARKDQIAGNVKSFINFLPSTIYNPEFCLRHTFQVVEKYDIDPSNLVFEVVETEKIIDVLHLKKVLAVYQREGMKVALDDVGAGFSTLDMLSSLRPDYVKLDRSYISYCDQNQENQTFLNEALRIADSLGITLLAEGIERQEELDYCHASGIPLAQGYLIGKPAAEAAIPEGFSLS</sequence>
<evidence type="ECO:0000259" key="1">
    <source>
        <dbReference type="PROSITE" id="PS50883"/>
    </source>
</evidence>
<dbReference type="InterPro" id="IPR035919">
    <property type="entry name" value="EAL_sf"/>
</dbReference>
<dbReference type="EMBL" id="MSDU01000020">
    <property type="protein sequence ID" value="OLN22386.1"/>
    <property type="molecule type" value="Genomic_DNA"/>
</dbReference>
<evidence type="ECO:0000313" key="2">
    <source>
        <dbReference type="EMBL" id="OLN22386.1"/>
    </source>
</evidence>
<dbReference type="InterPro" id="IPR001633">
    <property type="entry name" value="EAL_dom"/>
</dbReference>
<reference evidence="2 3" key="1">
    <citation type="submission" date="2016-12" db="EMBL/GenBank/DDBJ databases">
        <title>Domibacillus antri genome sequencing.</title>
        <authorList>
            <person name="Verma A."/>
            <person name="Krishnamurthi S."/>
        </authorList>
    </citation>
    <scope>NUCLEOTIDE SEQUENCE [LARGE SCALE GENOMIC DNA]</scope>
    <source>
        <strain evidence="2 3">XD80</strain>
    </source>
</reference>
<dbReference type="Gene3D" id="3.20.20.450">
    <property type="entry name" value="EAL domain"/>
    <property type="match status" value="1"/>
</dbReference>
<dbReference type="CDD" id="cd01948">
    <property type="entry name" value="EAL"/>
    <property type="match status" value="1"/>
</dbReference>
<dbReference type="STRING" id="1714264.BTO30_10020"/>
<dbReference type="PROSITE" id="PS50883">
    <property type="entry name" value="EAL"/>
    <property type="match status" value="1"/>
</dbReference>
<dbReference type="GO" id="GO:0071111">
    <property type="term" value="F:cyclic-guanylate-specific phosphodiesterase activity"/>
    <property type="evidence" value="ECO:0007669"/>
    <property type="project" value="InterPro"/>
</dbReference>
<dbReference type="SMART" id="SM00052">
    <property type="entry name" value="EAL"/>
    <property type="match status" value="1"/>
</dbReference>
<dbReference type="SUPFAM" id="SSF141868">
    <property type="entry name" value="EAL domain-like"/>
    <property type="match status" value="1"/>
</dbReference>
<dbReference type="Proteomes" id="UP000185568">
    <property type="component" value="Unassembled WGS sequence"/>
</dbReference>
<dbReference type="RefSeq" id="WP_075398587.1">
    <property type="nucleotide sequence ID" value="NZ_MSDU01000020.1"/>
</dbReference>